<dbReference type="GeneID" id="38119444"/>
<feature type="compositionally biased region" description="Acidic residues" evidence="1">
    <location>
        <begin position="72"/>
        <end position="82"/>
    </location>
</feature>
<feature type="compositionally biased region" description="Basic and acidic residues" evidence="1">
    <location>
        <begin position="83"/>
        <end position="102"/>
    </location>
</feature>
<dbReference type="Proteomes" id="UP000256690">
    <property type="component" value="Unassembled WGS sequence"/>
</dbReference>
<feature type="region of interest" description="Disordered" evidence="1">
    <location>
        <begin position="52"/>
        <end position="112"/>
    </location>
</feature>
<evidence type="ECO:0000313" key="3">
    <source>
        <dbReference type="Proteomes" id="UP000256690"/>
    </source>
</evidence>
<feature type="region of interest" description="Disordered" evidence="1">
    <location>
        <begin position="128"/>
        <end position="195"/>
    </location>
</feature>
<keyword evidence="3" id="KW-1185">Reference proteome</keyword>
<gene>
    <name evidence="2" type="ORF">DSM5745_09074</name>
</gene>
<comment type="caution">
    <text evidence="2">The sequence shown here is derived from an EMBL/GenBank/DDBJ whole genome shotgun (WGS) entry which is preliminary data.</text>
</comment>
<evidence type="ECO:0000256" key="1">
    <source>
        <dbReference type="SAM" id="MobiDB-lite"/>
    </source>
</evidence>
<dbReference type="RefSeq" id="XP_026600176.1">
    <property type="nucleotide sequence ID" value="XM_026751090.1"/>
</dbReference>
<dbReference type="AlphaFoldDB" id="A0A3D8QZU1"/>
<evidence type="ECO:0000313" key="2">
    <source>
        <dbReference type="EMBL" id="RDW67208.1"/>
    </source>
</evidence>
<organism evidence="2 3">
    <name type="scientific">Aspergillus mulundensis</name>
    <dbReference type="NCBI Taxonomy" id="1810919"/>
    <lineage>
        <taxon>Eukaryota</taxon>
        <taxon>Fungi</taxon>
        <taxon>Dikarya</taxon>
        <taxon>Ascomycota</taxon>
        <taxon>Pezizomycotina</taxon>
        <taxon>Eurotiomycetes</taxon>
        <taxon>Eurotiomycetidae</taxon>
        <taxon>Eurotiales</taxon>
        <taxon>Aspergillaceae</taxon>
        <taxon>Aspergillus</taxon>
        <taxon>Aspergillus subgen. Nidulantes</taxon>
    </lineage>
</organism>
<name>A0A3D8QZU1_9EURO</name>
<reference evidence="2 3" key="1">
    <citation type="journal article" date="2018" name="IMA Fungus">
        <title>IMA Genome-F 9: Draft genome sequence of Annulohypoxylon stygium, Aspergillus mulundensis, Berkeleyomyces basicola (syn. Thielaviopsis basicola), Ceratocystis smalleyi, two Cercospora beticola strains, Coleophoma cylindrospora, Fusarium fracticaudum, Phialophora cf. hyalina, and Morchella septimelata.</title>
        <authorList>
            <person name="Wingfield B.D."/>
            <person name="Bills G.F."/>
            <person name="Dong Y."/>
            <person name="Huang W."/>
            <person name="Nel W.J."/>
            <person name="Swalarsk-Parry B.S."/>
            <person name="Vaghefi N."/>
            <person name="Wilken P.M."/>
            <person name="An Z."/>
            <person name="de Beer Z.W."/>
            <person name="De Vos L."/>
            <person name="Chen L."/>
            <person name="Duong T.A."/>
            <person name="Gao Y."/>
            <person name="Hammerbacher A."/>
            <person name="Kikkert J.R."/>
            <person name="Li Y."/>
            <person name="Li H."/>
            <person name="Li K."/>
            <person name="Li Q."/>
            <person name="Liu X."/>
            <person name="Ma X."/>
            <person name="Naidoo K."/>
            <person name="Pethybridge S.J."/>
            <person name="Sun J."/>
            <person name="Steenkamp E.T."/>
            <person name="van der Nest M.A."/>
            <person name="van Wyk S."/>
            <person name="Wingfield M.J."/>
            <person name="Xiong C."/>
            <person name="Yue Q."/>
            <person name="Zhang X."/>
        </authorList>
    </citation>
    <scope>NUCLEOTIDE SEQUENCE [LARGE SCALE GENOMIC DNA]</scope>
    <source>
        <strain evidence="2 3">DSM 5745</strain>
    </source>
</reference>
<feature type="compositionally biased region" description="Basic and acidic residues" evidence="1">
    <location>
        <begin position="179"/>
        <end position="189"/>
    </location>
</feature>
<protein>
    <submittedName>
        <fullName evidence="2">Uncharacterized protein</fullName>
    </submittedName>
</protein>
<proteinExistence type="predicted"/>
<accession>A0A3D8QZU1</accession>
<dbReference type="OrthoDB" id="4502100at2759"/>
<dbReference type="EMBL" id="PVWQ01000012">
    <property type="protein sequence ID" value="RDW67208.1"/>
    <property type="molecule type" value="Genomic_DNA"/>
</dbReference>
<feature type="compositionally biased region" description="Acidic residues" evidence="1">
    <location>
        <begin position="143"/>
        <end position="155"/>
    </location>
</feature>
<sequence length="596" mass="66526">MAGADDVCRAIETLIQLIRPYDMGVADLVNTLFTPIKRGDIHEGLTELRGRLGRAADNQATGKRSNNKEYTAEELEEEPDEESNIHGESNRKLDSEVNHEGTDTNDEVGLPSVEDANVVEDGDANANVETAHIEDKDTNVEDTSNEDTNAEDIDDAVTNNEDTNPEDTNVESNATQCSTEKRPDCEKTNSEGTTNQKIKEHPIYKSFSRVPEERAEEFNKTYRKGRHHHFWNRLSQLDSGPVISQLVNALRNRESMDALAQRLLERRLFEQVEYFETHTEVILNRGESRRSAALRKALGRAATRGDLYKIERGEKFSFFELIDLFRISVPHWTRWRNMSKPDAKAIRDQIKEAGEESATGTSATELSECLQKIYDCLPSLSSMNGRTPEGPIPSAAEAVTSHKRAANDCPPAKRRRLDVHPIDCLAILEPGGNQKVQSSNFIDNDSNCDIDEIIAKAIEGIDAEAEPRYTPGIDGYRFNSGFAIDTGPRVPQPACTDGYQNNRPLEVVNVEAEPRYAHGNGYRFNSGFVVDTDPRVPQPPSDGHQNDDLIMEALIEMITDHDNHSAPTHKTVTQDPNGTRTFSALLPRYELGREGG</sequence>